<dbReference type="InterPro" id="IPR011035">
    <property type="entry name" value="Ribosomal_bL25/Gln-tRNA_synth"/>
</dbReference>
<evidence type="ECO:0000256" key="1">
    <source>
        <dbReference type="ARBA" id="ARBA00022730"/>
    </source>
</evidence>
<dbReference type="InterPro" id="IPR037121">
    <property type="entry name" value="Ribosomal_bL25_C"/>
</dbReference>
<dbReference type="AlphaFoldDB" id="A0A1G1XSJ7"/>
<organism evidence="9 10">
    <name type="scientific">Candidatus Buchananbacteria bacterium RIFCSPHIGHO2_01_FULL_39_14</name>
    <dbReference type="NCBI Taxonomy" id="1797532"/>
    <lineage>
        <taxon>Bacteria</taxon>
        <taxon>Candidatus Buchananiibacteriota</taxon>
    </lineage>
</organism>
<dbReference type="GO" id="GO:0006412">
    <property type="term" value="P:translation"/>
    <property type="evidence" value="ECO:0007669"/>
    <property type="project" value="UniProtKB-UniRule"/>
</dbReference>
<evidence type="ECO:0000259" key="7">
    <source>
        <dbReference type="Pfam" id="PF01386"/>
    </source>
</evidence>
<keyword evidence="4 5" id="KW-0687">Ribonucleoprotein</keyword>
<dbReference type="PANTHER" id="PTHR33284:SF1">
    <property type="entry name" value="RIBOSOMAL PROTEIN L25_GLN-TRNA SYNTHETASE, ANTI-CODON-BINDING DOMAIN-CONTAINING PROTEIN"/>
    <property type="match status" value="1"/>
</dbReference>
<dbReference type="Pfam" id="PF01386">
    <property type="entry name" value="Ribosomal_L25p"/>
    <property type="match status" value="1"/>
</dbReference>
<dbReference type="SUPFAM" id="SSF50715">
    <property type="entry name" value="Ribosomal protein L25-like"/>
    <property type="match status" value="1"/>
</dbReference>
<comment type="subunit">
    <text evidence="5">Part of the 50S ribosomal subunit; part of the 5S rRNA/L5/L18/L25 subcomplex. Contacts the 5S rRNA. Binds to the 5S rRNA independently of L5 and L18.</text>
</comment>
<dbReference type="InterPro" id="IPR020930">
    <property type="entry name" value="Ribosomal_uL5_bac-type"/>
</dbReference>
<evidence type="ECO:0000313" key="9">
    <source>
        <dbReference type="EMBL" id="OGY43055.1"/>
    </source>
</evidence>
<protein>
    <recommendedName>
        <fullName evidence="5">Large ribosomal subunit protein bL25</fullName>
    </recommendedName>
    <alternativeName>
        <fullName evidence="5">General stress protein CTC</fullName>
    </alternativeName>
</protein>
<evidence type="ECO:0000256" key="2">
    <source>
        <dbReference type="ARBA" id="ARBA00022884"/>
    </source>
</evidence>
<evidence type="ECO:0000259" key="8">
    <source>
        <dbReference type="Pfam" id="PF14693"/>
    </source>
</evidence>
<dbReference type="InterPro" id="IPR020056">
    <property type="entry name" value="Rbsml_bL25/Gln-tRNA_synth_N"/>
</dbReference>
<sequence>MTNLNLSLKAFSRQLVGKKVEQLRGQGKIPAVLYGHSIKPINLAVDYVAFEKLFRQAGESTLVDLIIDEKNSVKVLIQDYQADPSSNRFLHIDFHQVRMDEKIHTKISFKFIGESPAVKESAGILVTNLNALEVECLPGNLIHEIQVDLSSLKTFSDVIHVSDIQMPAGITVLTKADQTVVLVQEPRSEKELAELENRPEAKLPEEVTAEATEKKEEGEVEIKKDKEEKK</sequence>
<dbReference type="CDD" id="cd00495">
    <property type="entry name" value="Ribosomal_L25_TL5_CTC"/>
    <property type="match status" value="1"/>
</dbReference>
<dbReference type="GO" id="GO:0022625">
    <property type="term" value="C:cytosolic large ribosomal subunit"/>
    <property type="evidence" value="ECO:0007669"/>
    <property type="project" value="TreeGrafter"/>
</dbReference>
<evidence type="ECO:0000256" key="4">
    <source>
        <dbReference type="ARBA" id="ARBA00023274"/>
    </source>
</evidence>
<evidence type="ECO:0000313" key="10">
    <source>
        <dbReference type="Proteomes" id="UP000178930"/>
    </source>
</evidence>
<dbReference type="PANTHER" id="PTHR33284">
    <property type="entry name" value="RIBOSOMAL PROTEIN L25/GLN-TRNA SYNTHETASE, ANTI-CODON-BINDING DOMAIN-CONTAINING PROTEIN"/>
    <property type="match status" value="1"/>
</dbReference>
<dbReference type="InterPro" id="IPR029751">
    <property type="entry name" value="Ribosomal_L25_dom"/>
</dbReference>
<gene>
    <name evidence="5" type="primary">rplY</name>
    <name evidence="5" type="synonym">ctc</name>
    <name evidence="9" type="ORF">A2729_03760</name>
</gene>
<evidence type="ECO:0000256" key="6">
    <source>
        <dbReference type="SAM" id="MobiDB-lite"/>
    </source>
</evidence>
<proteinExistence type="inferred from homology"/>
<accession>A0A1G1XSJ7</accession>
<dbReference type="Proteomes" id="UP000178930">
    <property type="component" value="Unassembled WGS sequence"/>
</dbReference>
<feature type="region of interest" description="Disordered" evidence="6">
    <location>
        <begin position="187"/>
        <end position="230"/>
    </location>
</feature>
<dbReference type="InterPro" id="IPR001021">
    <property type="entry name" value="Ribosomal_bL25_long"/>
</dbReference>
<dbReference type="HAMAP" id="MF_01334">
    <property type="entry name" value="Ribosomal_bL25_CTC"/>
    <property type="match status" value="1"/>
</dbReference>
<dbReference type="GO" id="GO:0008097">
    <property type="term" value="F:5S rRNA binding"/>
    <property type="evidence" value="ECO:0007669"/>
    <property type="project" value="InterPro"/>
</dbReference>
<feature type="domain" description="Large ribosomal subunit protein bL25 beta" evidence="8">
    <location>
        <begin position="102"/>
        <end position="187"/>
    </location>
</feature>
<dbReference type="GO" id="GO:0003735">
    <property type="term" value="F:structural constituent of ribosome"/>
    <property type="evidence" value="ECO:0007669"/>
    <property type="project" value="InterPro"/>
</dbReference>
<evidence type="ECO:0000256" key="3">
    <source>
        <dbReference type="ARBA" id="ARBA00022980"/>
    </source>
</evidence>
<dbReference type="STRING" id="1797532.A2729_03760"/>
<dbReference type="EMBL" id="MHIB01000045">
    <property type="protein sequence ID" value="OGY43055.1"/>
    <property type="molecule type" value="Genomic_DNA"/>
</dbReference>
<keyword evidence="3 5" id="KW-0689">Ribosomal protein</keyword>
<comment type="similarity">
    <text evidence="5">Belongs to the bacterial ribosomal protein bL25 family. CTC subfamily.</text>
</comment>
<dbReference type="NCBIfam" id="TIGR00731">
    <property type="entry name" value="bL25_bact_ctc"/>
    <property type="match status" value="1"/>
</dbReference>
<dbReference type="Pfam" id="PF14693">
    <property type="entry name" value="Ribosomal_TL5_C"/>
    <property type="match status" value="1"/>
</dbReference>
<name>A0A1G1XSJ7_9BACT</name>
<dbReference type="Gene3D" id="2.170.120.20">
    <property type="entry name" value="Ribosomal protein L25, beta domain"/>
    <property type="match status" value="1"/>
</dbReference>
<comment type="caution">
    <text evidence="9">The sequence shown here is derived from an EMBL/GenBank/DDBJ whole genome shotgun (WGS) entry which is preliminary data.</text>
</comment>
<comment type="function">
    <text evidence="5">This is one of the proteins that binds to the 5S RNA in the ribosome where it forms part of the central protuberance.</text>
</comment>
<reference evidence="9 10" key="1">
    <citation type="journal article" date="2016" name="Nat. Commun.">
        <title>Thousands of microbial genomes shed light on interconnected biogeochemical processes in an aquifer system.</title>
        <authorList>
            <person name="Anantharaman K."/>
            <person name="Brown C.T."/>
            <person name="Hug L.A."/>
            <person name="Sharon I."/>
            <person name="Castelle C.J."/>
            <person name="Probst A.J."/>
            <person name="Thomas B.C."/>
            <person name="Singh A."/>
            <person name="Wilkins M.J."/>
            <person name="Karaoz U."/>
            <person name="Brodie E.L."/>
            <person name="Williams K.H."/>
            <person name="Hubbard S.S."/>
            <person name="Banfield J.F."/>
        </authorList>
    </citation>
    <scope>NUCLEOTIDE SEQUENCE [LARGE SCALE GENOMIC DNA]</scope>
</reference>
<dbReference type="InterPro" id="IPR020057">
    <property type="entry name" value="Ribosomal_bL25_b-dom"/>
</dbReference>
<feature type="domain" description="Large ribosomal subunit protein bL25 L25" evidence="7">
    <location>
        <begin position="8"/>
        <end position="94"/>
    </location>
</feature>
<keyword evidence="1 5" id="KW-0699">rRNA-binding</keyword>
<evidence type="ECO:0000256" key="5">
    <source>
        <dbReference type="HAMAP-Rule" id="MF_01334"/>
    </source>
</evidence>
<dbReference type="Gene3D" id="2.40.240.10">
    <property type="entry name" value="Ribosomal Protein L25, Chain P"/>
    <property type="match status" value="1"/>
</dbReference>
<keyword evidence="2 5" id="KW-0694">RNA-binding</keyword>